<protein>
    <recommendedName>
        <fullName evidence="4">DUF4846 domain-containing protein</fullName>
    </recommendedName>
</protein>
<dbReference type="AlphaFoldDB" id="A0A419T4N7"/>
<reference evidence="2 3" key="1">
    <citation type="submission" date="2016-08" db="EMBL/GenBank/DDBJ databases">
        <title>A new outlook on sporulation: Clostridium algidixylanolyticum.</title>
        <authorList>
            <person name="Poppleton D.I."/>
            <person name="Gribaldo S."/>
        </authorList>
    </citation>
    <scope>NUCLEOTIDE SEQUENCE [LARGE SCALE GENOMIC DNA]</scope>
    <source>
        <strain evidence="2 3">SPL73</strain>
    </source>
</reference>
<gene>
    <name evidence="2" type="ORF">BET01_03495</name>
</gene>
<evidence type="ECO:0000313" key="3">
    <source>
        <dbReference type="Proteomes" id="UP000284277"/>
    </source>
</evidence>
<keyword evidence="1" id="KW-1133">Transmembrane helix</keyword>
<dbReference type="Pfam" id="PF16138">
    <property type="entry name" value="DUF4846"/>
    <property type="match status" value="1"/>
</dbReference>
<evidence type="ECO:0008006" key="4">
    <source>
        <dbReference type="Google" id="ProtNLM"/>
    </source>
</evidence>
<evidence type="ECO:0000313" key="2">
    <source>
        <dbReference type="EMBL" id="RKD32415.1"/>
    </source>
</evidence>
<evidence type="ECO:0000256" key="1">
    <source>
        <dbReference type="SAM" id="Phobius"/>
    </source>
</evidence>
<dbReference type="InterPro" id="IPR032315">
    <property type="entry name" value="DUF4846"/>
</dbReference>
<name>A0A419T4N7_9FIRM</name>
<keyword evidence="3" id="KW-1185">Reference proteome</keyword>
<keyword evidence="1" id="KW-0472">Membrane</keyword>
<dbReference type="Proteomes" id="UP000284277">
    <property type="component" value="Unassembled WGS sequence"/>
</dbReference>
<accession>A0A419T4N7</accession>
<proteinExistence type="predicted"/>
<dbReference type="EMBL" id="MCIA01000012">
    <property type="protein sequence ID" value="RKD32415.1"/>
    <property type="molecule type" value="Genomic_DNA"/>
</dbReference>
<feature type="transmembrane region" description="Helical" evidence="1">
    <location>
        <begin position="9"/>
        <end position="26"/>
    </location>
</feature>
<sequence>MGGWLNMKRYLYVIMLFAFICVSIVFQNKYFHKQKALILETEQTPFTVLTSSDDTKVSLSNREITEPDQAVNGQPVQRSLIYSTGITLEERFNTPSGYQRLDKPVGSLQGYLRKYELKPDKSPVLLYDGGKKRNQEAHAAVFSMPLVKGDLQQCADSVMRMYGEYLWSAGAYDSIAFHLTNGFLMDYSSWKDGKRLNVEGNKVSWEKREAFDDSNESFLTYLRQVMIYAGTISLEKECSSVELNRILSGDLLIRGGSPGHCVMVVDVAEDALGNRCFLLAQGYMPAQEFQVLKNPLHKDDPWYYVSEIKDSINTPEFEFNVGNLKRWKAFIQ</sequence>
<comment type="caution">
    <text evidence="2">The sequence shown here is derived from an EMBL/GenBank/DDBJ whole genome shotgun (WGS) entry which is preliminary data.</text>
</comment>
<keyword evidence="1" id="KW-0812">Transmembrane</keyword>
<organism evidence="2 3">
    <name type="scientific">Lacrimispora algidixylanolytica</name>
    <dbReference type="NCBI Taxonomy" id="94868"/>
    <lineage>
        <taxon>Bacteria</taxon>
        <taxon>Bacillati</taxon>
        <taxon>Bacillota</taxon>
        <taxon>Clostridia</taxon>
        <taxon>Lachnospirales</taxon>
        <taxon>Lachnospiraceae</taxon>
        <taxon>Lacrimispora</taxon>
    </lineage>
</organism>